<accession>A0A4Z2E8M3</accession>
<evidence type="ECO:0000313" key="2">
    <source>
        <dbReference type="EMBL" id="TNN25023.1"/>
    </source>
</evidence>
<dbReference type="EMBL" id="SRLO01013674">
    <property type="protein sequence ID" value="TNN25023.1"/>
    <property type="molecule type" value="Genomic_DNA"/>
</dbReference>
<comment type="caution">
    <text evidence="2">The sequence shown here is derived from an EMBL/GenBank/DDBJ whole genome shotgun (WGS) entry which is preliminary data.</text>
</comment>
<dbReference type="Proteomes" id="UP000314294">
    <property type="component" value="Unassembled WGS sequence"/>
</dbReference>
<proteinExistence type="predicted"/>
<organism evidence="2 3">
    <name type="scientific">Liparis tanakae</name>
    <name type="common">Tanaka's snailfish</name>
    <dbReference type="NCBI Taxonomy" id="230148"/>
    <lineage>
        <taxon>Eukaryota</taxon>
        <taxon>Metazoa</taxon>
        <taxon>Chordata</taxon>
        <taxon>Craniata</taxon>
        <taxon>Vertebrata</taxon>
        <taxon>Euteleostomi</taxon>
        <taxon>Actinopterygii</taxon>
        <taxon>Neopterygii</taxon>
        <taxon>Teleostei</taxon>
        <taxon>Neoteleostei</taxon>
        <taxon>Acanthomorphata</taxon>
        <taxon>Eupercaria</taxon>
        <taxon>Perciformes</taxon>
        <taxon>Cottioidei</taxon>
        <taxon>Cottales</taxon>
        <taxon>Liparidae</taxon>
        <taxon>Liparis</taxon>
    </lineage>
</organism>
<gene>
    <name evidence="2" type="ORF">EYF80_064850</name>
</gene>
<sequence>MESSGRGGEVSEPGTSALLTKAAGSRRGPGPPPGVTASEVPELHPRHGTQRPAPQEDRAPPARRCGSRKRLALHEALCIRPASATTTRVFVVDFLKPLRGSAP</sequence>
<protein>
    <submittedName>
        <fullName evidence="2">Uncharacterized protein</fullName>
    </submittedName>
</protein>
<dbReference type="AlphaFoldDB" id="A0A4Z2E8M3"/>
<name>A0A4Z2E8M3_9TELE</name>
<evidence type="ECO:0000256" key="1">
    <source>
        <dbReference type="SAM" id="MobiDB-lite"/>
    </source>
</evidence>
<reference evidence="2 3" key="1">
    <citation type="submission" date="2019-03" db="EMBL/GenBank/DDBJ databases">
        <title>First draft genome of Liparis tanakae, snailfish: a comprehensive survey of snailfish specific genes.</title>
        <authorList>
            <person name="Kim W."/>
            <person name="Song I."/>
            <person name="Jeong J.-H."/>
            <person name="Kim D."/>
            <person name="Kim S."/>
            <person name="Ryu S."/>
            <person name="Song J.Y."/>
            <person name="Lee S.K."/>
        </authorList>
    </citation>
    <scope>NUCLEOTIDE SEQUENCE [LARGE SCALE GENOMIC DNA]</scope>
    <source>
        <tissue evidence="2">Muscle</tissue>
    </source>
</reference>
<keyword evidence="3" id="KW-1185">Reference proteome</keyword>
<feature type="region of interest" description="Disordered" evidence="1">
    <location>
        <begin position="1"/>
        <end position="67"/>
    </location>
</feature>
<evidence type="ECO:0000313" key="3">
    <source>
        <dbReference type="Proteomes" id="UP000314294"/>
    </source>
</evidence>